<dbReference type="EMBL" id="JAKKUT010000008">
    <property type="protein sequence ID" value="MDG2992373.1"/>
    <property type="molecule type" value="Genomic_DNA"/>
</dbReference>
<comment type="caution">
    <text evidence="2">The sequence shown here is derived from an EMBL/GenBank/DDBJ whole genome shotgun (WGS) entry which is preliminary data.</text>
</comment>
<keyword evidence="3" id="KW-1185">Reference proteome</keyword>
<evidence type="ECO:0000313" key="2">
    <source>
        <dbReference type="EMBL" id="MDG2992373.1"/>
    </source>
</evidence>
<dbReference type="Proteomes" id="UP001154265">
    <property type="component" value="Unassembled WGS sequence"/>
</dbReference>
<reference evidence="2" key="1">
    <citation type="journal article" date="2022" name="Genome Biol. Evol.">
        <title>A New Gene Family Diagnostic for Intracellular Biomineralization of Amorphous Ca Carbonates by Cyanobacteria.</title>
        <authorList>
            <person name="Benzerara K."/>
            <person name="Duprat E."/>
            <person name="Bitard-Feildel T."/>
            <person name="Caumes G."/>
            <person name="Cassier-Chauvat C."/>
            <person name="Chauvat F."/>
            <person name="Dezi M."/>
            <person name="Diop S.I."/>
            <person name="Gaschignard G."/>
            <person name="Gorgen S."/>
            <person name="Gugger M."/>
            <person name="Lopez-Garcia P."/>
            <person name="Millet M."/>
            <person name="Skouri-Panet F."/>
            <person name="Moreira D."/>
            <person name="Callebaut I."/>
        </authorList>
    </citation>
    <scope>NUCLEOTIDE SEQUENCE</scope>
    <source>
        <strain evidence="2">G9</strain>
    </source>
</reference>
<dbReference type="Pfam" id="PF01850">
    <property type="entry name" value="PIN"/>
    <property type="match status" value="1"/>
</dbReference>
<proteinExistence type="predicted"/>
<dbReference type="PANTHER" id="PTHR39664">
    <property type="match status" value="1"/>
</dbReference>
<evidence type="ECO:0000313" key="3">
    <source>
        <dbReference type="Proteomes" id="UP001154265"/>
    </source>
</evidence>
<dbReference type="RefSeq" id="WP_277868287.1">
    <property type="nucleotide sequence ID" value="NZ_JAKKUT010000008.1"/>
</dbReference>
<feature type="domain" description="PIN" evidence="1">
    <location>
        <begin position="4"/>
        <end position="126"/>
    </location>
</feature>
<dbReference type="Gene3D" id="3.40.50.1010">
    <property type="entry name" value="5'-nuclease"/>
    <property type="match status" value="1"/>
</dbReference>
<dbReference type="CDD" id="cd18683">
    <property type="entry name" value="PIN_VapC-like"/>
    <property type="match status" value="1"/>
</dbReference>
<dbReference type="InterPro" id="IPR002716">
    <property type="entry name" value="PIN_dom"/>
</dbReference>
<reference evidence="2" key="2">
    <citation type="submission" date="2022-01" db="EMBL/GenBank/DDBJ databases">
        <authorList>
            <person name="Zivanovic Y."/>
            <person name="Moreira D."/>
            <person name="Lopez-Garcia P."/>
        </authorList>
    </citation>
    <scope>NUCLEOTIDE SEQUENCE</scope>
    <source>
        <strain evidence="2">G9</strain>
    </source>
</reference>
<evidence type="ECO:0000259" key="1">
    <source>
        <dbReference type="Pfam" id="PF01850"/>
    </source>
</evidence>
<dbReference type="SUPFAM" id="SSF88723">
    <property type="entry name" value="PIN domain-like"/>
    <property type="match status" value="1"/>
</dbReference>
<dbReference type="PANTHER" id="PTHR39664:SF2">
    <property type="entry name" value="NUCLEIC ACID-BINDING PROTEIN, CONTAINING PIN DOMAIN-RELATED"/>
    <property type="match status" value="1"/>
</dbReference>
<accession>A0ABT6F3C5</accession>
<dbReference type="InterPro" id="IPR029060">
    <property type="entry name" value="PIN-like_dom_sf"/>
</dbReference>
<protein>
    <submittedName>
        <fullName evidence="2">Type II toxin-antitoxin system VapC family toxin</fullName>
    </submittedName>
</protein>
<organism evidence="2 3">
    <name type="scientific">Candidatus Synechococcus calcipolaris G9</name>
    <dbReference type="NCBI Taxonomy" id="1497997"/>
    <lineage>
        <taxon>Bacteria</taxon>
        <taxon>Bacillati</taxon>
        <taxon>Cyanobacteriota</taxon>
        <taxon>Cyanophyceae</taxon>
        <taxon>Synechococcales</taxon>
        <taxon>Synechococcaceae</taxon>
        <taxon>Synechococcus</taxon>
    </lineage>
</organism>
<gene>
    <name evidence="2" type="ORF">L3556_15745</name>
</gene>
<sequence length="144" mass="16738">MIGLDTNVLARFYVNDPNDPEATHQQSLARQVFVESSNLFVPLTVILELEWVLRSFYGFEQESFVQVVRHLLGLPHVTVEHWERVEQSLVWHLQGLDFADALHLAASKNCQSFVSFDEKRFARRAKRLNIEPPIQIPKAFNQEH</sequence>
<name>A0ABT6F3C5_9SYNE</name>